<dbReference type="GeneID" id="106760107"/>
<evidence type="ECO:0000313" key="4">
    <source>
        <dbReference type="RefSeq" id="XP_014499024.1"/>
    </source>
</evidence>
<evidence type="ECO:0000256" key="1">
    <source>
        <dbReference type="SAM" id="MobiDB-lite"/>
    </source>
</evidence>
<evidence type="ECO:0000259" key="2">
    <source>
        <dbReference type="Pfam" id="PF03732"/>
    </source>
</evidence>
<feature type="domain" description="Retrotransposon gag" evidence="2">
    <location>
        <begin position="136"/>
        <end position="225"/>
    </location>
</feature>
<reference evidence="4" key="2">
    <citation type="submission" date="2025-08" db="UniProtKB">
        <authorList>
            <consortium name="RefSeq"/>
        </authorList>
    </citation>
    <scope>IDENTIFICATION</scope>
    <source>
        <tissue evidence="4">Leaf</tissue>
    </source>
</reference>
<name>A0A1S3TZ50_VIGRR</name>
<dbReference type="OrthoDB" id="1745575at2759"/>
<dbReference type="RefSeq" id="XP_014499024.1">
    <property type="nucleotide sequence ID" value="XM_014643538.1"/>
</dbReference>
<evidence type="ECO:0000313" key="3">
    <source>
        <dbReference type="Proteomes" id="UP000087766"/>
    </source>
</evidence>
<protein>
    <submittedName>
        <fullName evidence="4">Uncharacterized protein LOC106760107</fullName>
    </submittedName>
</protein>
<dbReference type="Proteomes" id="UP000087766">
    <property type="component" value="Chromosome 5"/>
</dbReference>
<dbReference type="PANTHER" id="PTHR33223">
    <property type="entry name" value="CCHC-TYPE DOMAIN-CONTAINING PROTEIN"/>
    <property type="match status" value="1"/>
</dbReference>
<organism evidence="3 4">
    <name type="scientific">Vigna radiata var. radiata</name>
    <name type="common">Mung bean</name>
    <name type="synonym">Phaseolus aureus</name>
    <dbReference type="NCBI Taxonomy" id="3916"/>
    <lineage>
        <taxon>Eukaryota</taxon>
        <taxon>Viridiplantae</taxon>
        <taxon>Streptophyta</taxon>
        <taxon>Embryophyta</taxon>
        <taxon>Tracheophyta</taxon>
        <taxon>Spermatophyta</taxon>
        <taxon>Magnoliopsida</taxon>
        <taxon>eudicotyledons</taxon>
        <taxon>Gunneridae</taxon>
        <taxon>Pentapetalae</taxon>
        <taxon>rosids</taxon>
        <taxon>fabids</taxon>
        <taxon>Fabales</taxon>
        <taxon>Fabaceae</taxon>
        <taxon>Papilionoideae</taxon>
        <taxon>50 kb inversion clade</taxon>
        <taxon>NPAAA clade</taxon>
        <taxon>indigoferoid/millettioid clade</taxon>
        <taxon>Phaseoleae</taxon>
        <taxon>Vigna</taxon>
    </lineage>
</organism>
<feature type="region of interest" description="Disordered" evidence="1">
    <location>
        <begin position="267"/>
        <end position="292"/>
    </location>
</feature>
<dbReference type="InterPro" id="IPR005162">
    <property type="entry name" value="Retrotrans_gag_dom"/>
</dbReference>
<dbReference type="Gene3D" id="2.40.70.10">
    <property type="entry name" value="Acid Proteases"/>
    <property type="match status" value="1"/>
</dbReference>
<dbReference type="PANTHER" id="PTHR33223:SF10">
    <property type="entry name" value="AMINOTRANSFERASE-LIKE PLANT MOBILE DOMAIN-CONTAINING PROTEIN"/>
    <property type="match status" value="1"/>
</dbReference>
<dbReference type="InterPro" id="IPR021109">
    <property type="entry name" value="Peptidase_aspartic_dom_sf"/>
</dbReference>
<proteinExistence type="predicted"/>
<feature type="region of interest" description="Disordered" evidence="1">
    <location>
        <begin position="377"/>
        <end position="445"/>
    </location>
</feature>
<reference evidence="3" key="1">
    <citation type="journal article" date="2014" name="Nat. Commun.">
        <title>Genome sequence of mungbean and insights into evolution within Vigna species.</title>
        <authorList>
            <person name="Kang Y.J."/>
            <person name="Kim S.K."/>
            <person name="Kim M.Y."/>
            <person name="Lestari P."/>
            <person name="Kim K.H."/>
            <person name="Ha B.K."/>
            <person name="Jun T.H."/>
            <person name="Hwang W.J."/>
            <person name="Lee T."/>
            <person name="Lee J."/>
            <person name="Shim S."/>
            <person name="Yoon M.Y."/>
            <person name="Jang Y.E."/>
            <person name="Han K.S."/>
            <person name="Taeprayoon P."/>
            <person name="Yoon N."/>
            <person name="Somta P."/>
            <person name="Tanya P."/>
            <person name="Kim K.S."/>
            <person name="Gwag J.G."/>
            <person name="Moon J.K."/>
            <person name="Lee Y.H."/>
            <person name="Park B.S."/>
            <person name="Bombarely A."/>
            <person name="Doyle J.J."/>
            <person name="Jackson S.A."/>
            <person name="Schafleitner R."/>
            <person name="Srinives P."/>
            <person name="Varshney R.K."/>
            <person name="Lee S.H."/>
        </authorList>
    </citation>
    <scope>NUCLEOTIDE SEQUENCE [LARGE SCALE GENOMIC DNA]</scope>
    <source>
        <strain evidence="3">cv. VC1973A</strain>
    </source>
</reference>
<feature type="compositionally biased region" description="Basic and acidic residues" evidence="1">
    <location>
        <begin position="42"/>
        <end position="53"/>
    </location>
</feature>
<keyword evidence="3" id="KW-1185">Reference proteome</keyword>
<sequence>MDGIDHIELITRLQAQLEQQTQMIRQQQEAHQKLVAEIAQLKERRPETTEDNSHTGNHNHGHHNGRNNHHHDDSGPPPRSPELLPFTEEIMQAIMPDRPPPQIENFDGTTDPEHHLRNFIDSMAFYSNSDPVKCRAFSLSLKDEALEWYYTLPPNSVDNFHTVTTLFKRQFSANRRERVSATELVNLKQGRDEPLRTFMRRYSETARRVKGVSHEFIISNLPNCLKPGFVSENLYAKLPKTMEEPQENMTKFIKMEDQRQYWKKIEAPVTDAKRDDRRTGDRGRNQRPFRRELKAPLGPRYDHYTHLTAPREKVFDKAFQANLITIHRRRTPRDADASKICRFHDNQGHSTEGCQELKDEIERLVRAGYLQEFVKAETSQRGCSPLRGRFPRKFKRSPEPSRRKPERPRERSRSRSRKRDTTPKGHIDTISGGFAGGGASSSARKRHLRNLRSVHTIARNPLSMSDITFTDRDFHAPDPEQDDPMVITARIAEYDVSKVLIDQGSSVNILYWTTFQKMALAEEAITPFHEQIVGFAGERVDTRGYLDLRTRLGTGDQSKKICVRFLLVEANTSYNAILGRPCLNAFGAIVSTPHLAMKFPSGKGEICTVRVRKPLGNVTQPP</sequence>
<feature type="compositionally biased region" description="Basic residues" evidence="1">
    <location>
        <begin position="57"/>
        <end position="69"/>
    </location>
</feature>
<gene>
    <name evidence="4" type="primary">LOC106760107</name>
</gene>
<feature type="region of interest" description="Disordered" evidence="1">
    <location>
        <begin position="42"/>
        <end position="83"/>
    </location>
</feature>
<dbReference type="AlphaFoldDB" id="A0A1S3TZ50"/>
<dbReference type="CDD" id="cd00303">
    <property type="entry name" value="retropepsin_like"/>
    <property type="match status" value="1"/>
</dbReference>
<accession>A0A1S3TZ50</accession>
<dbReference type="Pfam" id="PF03732">
    <property type="entry name" value="Retrotrans_gag"/>
    <property type="match status" value="1"/>
</dbReference>
<feature type="compositionally biased region" description="Basic and acidic residues" evidence="1">
    <location>
        <begin position="396"/>
        <end position="427"/>
    </location>
</feature>
<dbReference type="KEGG" id="vra:106760107"/>